<dbReference type="Gene3D" id="3.60.110.10">
    <property type="entry name" value="Carbon-nitrogen hydrolase"/>
    <property type="match status" value="1"/>
</dbReference>
<dbReference type="PROSITE" id="PS50263">
    <property type="entry name" value="CN_HYDROLASE"/>
    <property type="match status" value="1"/>
</dbReference>
<organism evidence="3 4">
    <name type="scientific">Oceanobacillus indicireducens</name>
    <dbReference type="NCBI Taxonomy" id="1004261"/>
    <lineage>
        <taxon>Bacteria</taxon>
        <taxon>Bacillati</taxon>
        <taxon>Bacillota</taxon>
        <taxon>Bacilli</taxon>
        <taxon>Bacillales</taxon>
        <taxon>Bacillaceae</taxon>
        <taxon>Oceanobacillus</taxon>
    </lineage>
</organism>
<protein>
    <submittedName>
        <fullName evidence="3">Hydrolase MtnU</fullName>
    </submittedName>
</protein>
<dbReference type="PANTHER" id="PTHR23088">
    <property type="entry name" value="NITRILASE-RELATED"/>
    <property type="match status" value="1"/>
</dbReference>
<dbReference type="SUPFAM" id="SSF56317">
    <property type="entry name" value="Carbon-nitrogen hydrolase"/>
    <property type="match status" value="1"/>
</dbReference>
<dbReference type="Pfam" id="PF00795">
    <property type="entry name" value="CN_hydrolase"/>
    <property type="match status" value="1"/>
</dbReference>
<comment type="caution">
    <text evidence="3">The sequence shown here is derived from an EMBL/GenBank/DDBJ whole genome shotgun (WGS) entry which is preliminary data.</text>
</comment>
<accession>A0A917XUX3</accession>
<keyword evidence="4" id="KW-1185">Reference proteome</keyword>
<dbReference type="InterPro" id="IPR001110">
    <property type="entry name" value="UPF0012_CS"/>
</dbReference>
<evidence type="ECO:0000313" key="3">
    <source>
        <dbReference type="EMBL" id="GGN52676.1"/>
    </source>
</evidence>
<dbReference type="CDD" id="cd07583">
    <property type="entry name" value="nitrilase_5"/>
    <property type="match status" value="1"/>
</dbReference>
<reference evidence="3" key="1">
    <citation type="journal article" date="2014" name="Int. J. Syst. Evol. Microbiol.">
        <title>Complete genome sequence of Corynebacterium casei LMG S-19264T (=DSM 44701T), isolated from a smear-ripened cheese.</title>
        <authorList>
            <consortium name="US DOE Joint Genome Institute (JGI-PGF)"/>
            <person name="Walter F."/>
            <person name="Albersmeier A."/>
            <person name="Kalinowski J."/>
            <person name="Ruckert C."/>
        </authorList>
    </citation>
    <scope>NUCLEOTIDE SEQUENCE</scope>
    <source>
        <strain evidence="3">JCM 17251</strain>
    </source>
</reference>
<reference evidence="3" key="2">
    <citation type="submission" date="2020-09" db="EMBL/GenBank/DDBJ databases">
        <authorList>
            <person name="Sun Q."/>
            <person name="Ohkuma M."/>
        </authorList>
    </citation>
    <scope>NUCLEOTIDE SEQUENCE</scope>
    <source>
        <strain evidence="3">JCM 17251</strain>
    </source>
</reference>
<sequence>MKYAVYQMNLIVGNPQENREKVSSWINETMEKEKPDVLVLPEMWNTGFTLAELDKLADEDNEPTQSLLQKLAKQHHVNIVGGSIANKKEGKIYNTSLVINREGAVVHRYDKIHLVPMLNEHKYLTGGTNQIETFELEGIKMGVIICYDLRFPELARKLALEGAQILHVVAEWPLIRKNHWKYLQLARAIENQMFIVSSNITGSNDTETFAGTSMIIDPWGDVIKVGSEVKEETLIATLDLDAVPKIRESVPVFSSRVPKLY</sequence>
<dbReference type="PANTHER" id="PTHR23088:SF27">
    <property type="entry name" value="DEAMINATED GLUTATHIONE AMIDASE"/>
    <property type="match status" value="1"/>
</dbReference>
<gene>
    <name evidence="3" type="primary">mtnU</name>
    <name evidence="3" type="ORF">GCM10007971_08570</name>
</gene>
<dbReference type="Proteomes" id="UP000624041">
    <property type="component" value="Unassembled WGS sequence"/>
</dbReference>
<name>A0A917XUX3_9BACI</name>
<comment type="similarity">
    <text evidence="1">Belongs to the carbon-nitrogen hydrolase superfamily. NIT1/NIT2 family.</text>
</comment>
<dbReference type="PROSITE" id="PS01227">
    <property type="entry name" value="UPF0012"/>
    <property type="match status" value="1"/>
</dbReference>
<dbReference type="GO" id="GO:0016787">
    <property type="term" value="F:hydrolase activity"/>
    <property type="evidence" value="ECO:0007669"/>
    <property type="project" value="UniProtKB-KW"/>
</dbReference>
<dbReference type="AlphaFoldDB" id="A0A917XUX3"/>
<dbReference type="InterPro" id="IPR036526">
    <property type="entry name" value="C-N_Hydrolase_sf"/>
</dbReference>
<dbReference type="EMBL" id="BMOS01000004">
    <property type="protein sequence ID" value="GGN52676.1"/>
    <property type="molecule type" value="Genomic_DNA"/>
</dbReference>
<evidence type="ECO:0000256" key="1">
    <source>
        <dbReference type="ARBA" id="ARBA00010613"/>
    </source>
</evidence>
<proteinExistence type="inferred from homology"/>
<dbReference type="InterPro" id="IPR003010">
    <property type="entry name" value="C-N_Hydrolase"/>
</dbReference>
<dbReference type="RefSeq" id="WP_188856162.1">
    <property type="nucleotide sequence ID" value="NZ_BMOS01000004.1"/>
</dbReference>
<keyword evidence="3" id="KW-0378">Hydrolase</keyword>
<evidence type="ECO:0000259" key="2">
    <source>
        <dbReference type="PROSITE" id="PS50263"/>
    </source>
</evidence>
<evidence type="ECO:0000313" key="4">
    <source>
        <dbReference type="Proteomes" id="UP000624041"/>
    </source>
</evidence>
<feature type="domain" description="CN hydrolase" evidence="2">
    <location>
        <begin position="1"/>
        <end position="240"/>
    </location>
</feature>